<comment type="caution">
    <text evidence="1">The sequence shown here is derived from an EMBL/GenBank/DDBJ whole genome shotgun (WGS) entry which is preliminary data.</text>
</comment>
<name>A0A6B1D4P7_9CHLR</name>
<evidence type="ECO:0000313" key="1">
    <source>
        <dbReference type="EMBL" id="MYC94790.1"/>
    </source>
</evidence>
<gene>
    <name evidence="1" type="ORF">F4X14_07445</name>
</gene>
<dbReference type="AlphaFoldDB" id="A0A6B1D4P7"/>
<accession>A0A6B1D4P7</accession>
<organism evidence="1">
    <name type="scientific">Caldilineaceae bacterium SB0661_bin_32</name>
    <dbReference type="NCBI Taxonomy" id="2605255"/>
    <lineage>
        <taxon>Bacteria</taxon>
        <taxon>Bacillati</taxon>
        <taxon>Chloroflexota</taxon>
        <taxon>Caldilineae</taxon>
        <taxon>Caldilineales</taxon>
        <taxon>Caldilineaceae</taxon>
    </lineage>
</organism>
<proteinExistence type="predicted"/>
<dbReference type="EMBL" id="VXMH01000033">
    <property type="protein sequence ID" value="MYC94790.1"/>
    <property type="molecule type" value="Genomic_DNA"/>
</dbReference>
<reference evidence="1" key="1">
    <citation type="submission" date="2019-09" db="EMBL/GenBank/DDBJ databases">
        <title>Characterisation of the sponge microbiome using genome-centric metagenomics.</title>
        <authorList>
            <person name="Engelberts J.P."/>
            <person name="Robbins S.J."/>
            <person name="De Goeij J.M."/>
            <person name="Aranda M."/>
            <person name="Bell S.C."/>
            <person name="Webster N.S."/>
        </authorList>
    </citation>
    <scope>NUCLEOTIDE SEQUENCE</scope>
    <source>
        <strain evidence="1">SB0661_bin_32</strain>
    </source>
</reference>
<sequence>MNKVLAGDYQILAQSPDPDTVYTGSPCLAQLPSGRLIASIDVRGQMRVLLRTIIDGHTTGEVASVCSLEDDGERLDYRFVQFYPMPGAQCKFHIVHDEESDLFWTTVCLPTDMWQAREPLRAVLR</sequence>
<protein>
    <submittedName>
        <fullName evidence="1">Uncharacterized protein</fullName>
    </submittedName>
</protein>